<feature type="region of interest" description="Disordered" evidence="1">
    <location>
        <begin position="63"/>
        <end position="85"/>
    </location>
</feature>
<evidence type="ECO:0000313" key="2">
    <source>
        <dbReference type="EMBL" id="KAL1854450.1"/>
    </source>
</evidence>
<dbReference type="EMBL" id="JAZHXJ010000663">
    <property type="protein sequence ID" value="KAL1854450.1"/>
    <property type="molecule type" value="Genomic_DNA"/>
</dbReference>
<evidence type="ECO:0000256" key="1">
    <source>
        <dbReference type="SAM" id="MobiDB-lite"/>
    </source>
</evidence>
<accession>A0ABR3W6H8</accession>
<keyword evidence="3" id="KW-1185">Reference proteome</keyword>
<proteinExistence type="predicted"/>
<name>A0ABR3W6H8_9PEZI</name>
<reference evidence="2 3" key="1">
    <citation type="journal article" date="2024" name="Commun. Biol.">
        <title>Comparative genomic analysis of thermophilic fungi reveals convergent evolutionary adaptations and gene losses.</title>
        <authorList>
            <person name="Steindorff A.S."/>
            <person name="Aguilar-Pontes M.V."/>
            <person name="Robinson A.J."/>
            <person name="Andreopoulos B."/>
            <person name="LaButti K."/>
            <person name="Kuo A."/>
            <person name="Mondo S."/>
            <person name="Riley R."/>
            <person name="Otillar R."/>
            <person name="Haridas S."/>
            <person name="Lipzen A."/>
            <person name="Grimwood J."/>
            <person name="Schmutz J."/>
            <person name="Clum A."/>
            <person name="Reid I.D."/>
            <person name="Moisan M.C."/>
            <person name="Butler G."/>
            <person name="Nguyen T.T.M."/>
            <person name="Dewar K."/>
            <person name="Conant G."/>
            <person name="Drula E."/>
            <person name="Henrissat B."/>
            <person name="Hansel C."/>
            <person name="Singer S."/>
            <person name="Hutchinson M.I."/>
            <person name="de Vries R.P."/>
            <person name="Natvig D.O."/>
            <person name="Powell A.J."/>
            <person name="Tsang A."/>
            <person name="Grigoriev I.V."/>
        </authorList>
    </citation>
    <scope>NUCLEOTIDE SEQUENCE [LARGE SCALE GENOMIC DNA]</scope>
    <source>
        <strain evidence="2 3">ATCC 24622</strain>
    </source>
</reference>
<gene>
    <name evidence="2" type="ORF">VTK73DRAFT_8747</name>
</gene>
<protein>
    <submittedName>
        <fullName evidence="2">Uncharacterized protein</fullName>
    </submittedName>
</protein>
<sequence length="165" mass="18347">MALGYRRLSAWVSEEKLGCTLVAHVIHDWKPRGLDLPARNRISIRFVALHGLPRAGGTFLRSASSTFESPSHEPPVSYDSHDHRPSSTSVLRLCDPSVLTEWMGYPTGFLRLGASSRTRLRMAMDARPSFEEPANSRSESMGKLSSIRMGRLDVLLGGHCDSKRK</sequence>
<comment type="caution">
    <text evidence="2">The sequence shown here is derived from an EMBL/GenBank/DDBJ whole genome shotgun (WGS) entry which is preliminary data.</text>
</comment>
<evidence type="ECO:0000313" key="3">
    <source>
        <dbReference type="Proteomes" id="UP001586593"/>
    </source>
</evidence>
<organism evidence="2 3">
    <name type="scientific">Phialemonium thermophilum</name>
    <dbReference type="NCBI Taxonomy" id="223376"/>
    <lineage>
        <taxon>Eukaryota</taxon>
        <taxon>Fungi</taxon>
        <taxon>Dikarya</taxon>
        <taxon>Ascomycota</taxon>
        <taxon>Pezizomycotina</taxon>
        <taxon>Sordariomycetes</taxon>
        <taxon>Sordariomycetidae</taxon>
        <taxon>Cephalothecales</taxon>
        <taxon>Cephalothecaceae</taxon>
        <taxon>Phialemonium</taxon>
    </lineage>
</organism>
<dbReference type="Proteomes" id="UP001586593">
    <property type="component" value="Unassembled WGS sequence"/>
</dbReference>